<dbReference type="eggNOG" id="COG1477">
    <property type="taxonomic scope" value="Bacteria"/>
</dbReference>
<comment type="subcellular location">
    <subcellularLocation>
        <location evidence="12">Cell inner membrane</location>
        <topology evidence="12">Lipid-anchor</topology>
        <orientation evidence="12">Periplasmic side</orientation>
    </subcellularLocation>
</comment>
<dbReference type="InterPro" id="IPR024932">
    <property type="entry name" value="ApbE"/>
</dbReference>
<dbReference type="GO" id="GO:0046872">
    <property type="term" value="F:metal ion binding"/>
    <property type="evidence" value="ECO:0007669"/>
    <property type="project" value="UniProtKB-UniRule"/>
</dbReference>
<comment type="similarity">
    <text evidence="10 12">Belongs to the ApbE family.</text>
</comment>
<comment type="cofactor">
    <cofactor evidence="11">
        <name>Mg(2+)</name>
        <dbReference type="ChEBI" id="CHEBI:18420"/>
    </cofactor>
    <cofactor evidence="11">
        <name>Mn(2+)</name>
        <dbReference type="ChEBI" id="CHEBI:29035"/>
    </cofactor>
    <text evidence="11">Magnesium. Can also use manganese.</text>
</comment>
<comment type="function">
    <text evidence="12">Flavin transferase that catalyzes the transfer of the FMN moiety of FAD and its covalent binding to the hydroxyl group of a threonine residue in a target flavoprotein.</text>
</comment>
<evidence type="ECO:0000313" key="14">
    <source>
        <dbReference type="Proteomes" id="UP000005798"/>
    </source>
</evidence>
<dbReference type="Pfam" id="PF02424">
    <property type="entry name" value="ApbE"/>
    <property type="match status" value="1"/>
</dbReference>
<keyword evidence="12" id="KW-0449">Lipoprotein</keyword>
<comment type="catalytic activity">
    <reaction evidence="9 10 12">
        <text>L-threonyl-[protein] + FAD = FMN-L-threonyl-[protein] + AMP + H(+)</text>
        <dbReference type="Rhea" id="RHEA:36847"/>
        <dbReference type="Rhea" id="RHEA-COMP:11060"/>
        <dbReference type="Rhea" id="RHEA-COMP:11061"/>
        <dbReference type="ChEBI" id="CHEBI:15378"/>
        <dbReference type="ChEBI" id="CHEBI:30013"/>
        <dbReference type="ChEBI" id="CHEBI:57692"/>
        <dbReference type="ChEBI" id="CHEBI:74257"/>
        <dbReference type="ChEBI" id="CHEBI:456215"/>
        <dbReference type="EC" id="2.7.1.180"/>
    </reaction>
</comment>
<evidence type="ECO:0000256" key="2">
    <source>
        <dbReference type="ARBA" id="ARBA00016337"/>
    </source>
</evidence>
<dbReference type="GO" id="GO:0016740">
    <property type="term" value="F:transferase activity"/>
    <property type="evidence" value="ECO:0007669"/>
    <property type="project" value="UniProtKB-UniRule"/>
</dbReference>
<evidence type="ECO:0000313" key="13">
    <source>
        <dbReference type="EMBL" id="EDS17991.1"/>
    </source>
</evidence>
<dbReference type="AlphaFoldDB" id="B0N852"/>
<dbReference type="PANTHER" id="PTHR30040:SF2">
    <property type="entry name" value="FAD:PROTEIN FMN TRANSFERASE"/>
    <property type="match status" value="1"/>
</dbReference>
<comment type="caution">
    <text evidence="13">The sequence shown here is derived from an EMBL/GenBank/DDBJ whole genome shotgun (WGS) entry which is preliminary data.</text>
</comment>
<organism evidence="13 14">
    <name type="scientific">Thomasclavelia ramosa DSM 1402</name>
    <dbReference type="NCBI Taxonomy" id="445974"/>
    <lineage>
        <taxon>Bacteria</taxon>
        <taxon>Bacillati</taxon>
        <taxon>Bacillota</taxon>
        <taxon>Erysipelotrichia</taxon>
        <taxon>Erysipelotrichales</taxon>
        <taxon>Coprobacillaceae</taxon>
        <taxon>Thomasclavelia</taxon>
    </lineage>
</organism>
<keyword evidence="7 10" id="KW-0460">Magnesium</keyword>
<proteinExistence type="inferred from homology"/>
<evidence type="ECO:0000256" key="11">
    <source>
        <dbReference type="PIRSR" id="PIRSR006268-2"/>
    </source>
</evidence>
<keyword evidence="5 10" id="KW-0479">Metal-binding</keyword>
<evidence type="ECO:0000256" key="3">
    <source>
        <dbReference type="ARBA" id="ARBA00022630"/>
    </source>
</evidence>
<keyword evidence="12" id="KW-1003">Cell membrane</keyword>
<evidence type="ECO:0000256" key="8">
    <source>
        <dbReference type="ARBA" id="ARBA00031306"/>
    </source>
</evidence>
<evidence type="ECO:0000256" key="7">
    <source>
        <dbReference type="ARBA" id="ARBA00022842"/>
    </source>
</evidence>
<feature type="binding site" evidence="11">
    <location>
        <position position="282"/>
    </location>
    <ligand>
        <name>Mg(2+)</name>
        <dbReference type="ChEBI" id="CHEBI:18420"/>
    </ligand>
</feature>
<keyword evidence="12" id="KW-0472">Membrane</keyword>
<dbReference type="PIRSF" id="PIRSF006268">
    <property type="entry name" value="ApbE"/>
    <property type="match status" value="1"/>
</dbReference>
<evidence type="ECO:0000256" key="1">
    <source>
        <dbReference type="ARBA" id="ARBA00011955"/>
    </source>
</evidence>
<dbReference type="HOGENOM" id="CLU_044403_1_0_9"/>
<feature type="binding site" evidence="11">
    <location>
        <position position="171"/>
    </location>
    <ligand>
        <name>Mg(2+)</name>
        <dbReference type="ChEBI" id="CHEBI:18420"/>
    </ligand>
</feature>
<keyword evidence="4 10" id="KW-0808">Transferase</keyword>
<keyword evidence="3 10" id="KW-0285">Flavoprotein</keyword>
<evidence type="ECO:0000256" key="9">
    <source>
        <dbReference type="ARBA" id="ARBA00048540"/>
    </source>
</evidence>
<dbReference type="PROSITE" id="PS51257">
    <property type="entry name" value="PROKAR_LIPOPROTEIN"/>
    <property type="match status" value="1"/>
</dbReference>
<keyword evidence="14" id="KW-1185">Reference proteome</keyword>
<reference evidence="13" key="1">
    <citation type="submission" date="2007-11" db="EMBL/GenBank/DDBJ databases">
        <authorList>
            <person name="Fulton L."/>
            <person name="Clifton S."/>
            <person name="Fulton B."/>
            <person name="Xu J."/>
            <person name="Minx P."/>
            <person name="Pepin K.H."/>
            <person name="Johnson M."/>
            <person name="Thiruvilangam P."/>
            <person name="Bhonagiri V."/>
            <person name="Nash W.E."/>
            <person name="Mardis E.R."/>
            <person name="Wilson R.K."/>
        </authorList>
    </citation>
    <scope>NUCLEOTIDE SEQUENCE [LARGE SCALE GENOMIC DNA]</scope>
    <source>
        <strain evidence="13">DSM 1402</strain>
    </source>
</reference>
<evidence type="ECO:0000256" key="4">
    <source>
        <dbReference type="ARBA" id="ARBA00022679"/>
    </source>
</evidence>
<dbReference type="Gene3D" id="3.10.520.10">
    <property type="entry name" value="ApbE-like domains"/>
    <property type="match status" value="1"/>
</dbReference>
<name>B0N852_9FIRM</name>
<dbReference type="GO" id="GO:0005886">
    <property type="term" value="C:plasma membrane"/>
    <property type="evidence" value="ECO:0007669"/>
    <property type="project" value="UniProtKB-SubCell"/>
</dbReference>
<keyword evidence="12" id="KW-0997">Cell inner membrane</keyword>
<feature type="binding site" evidence="11">
    <location>
        <position position="286"/>
    </location>
    <ligand>
        <name>Mg(2+)</name>
        <dbReference type="ChEBI" id="CHEBI:18420"/>
    </ligand>
</feature>
<evidence type="ECO:0000256" key="12">
    <source>
        <dbReference type="RuleBase" id="RU363002"/>
    </source>
</evidence>
<protein>
    <recommendedName>
        <fullName evidence="2 10">FAD:protein FMN transferase</fullName>
        <ecNumber evidence="1 10">2.7.1.180</ecNumber>
    </recommendedName>
    <alternativeName>
        <fullName evidence="8 10">Flavin transferase</fullName>
    </alternativeName>
</protein>
<reference evidence="13" key="2">
    <citation type="submission" date="2014-06" db="EMBL/GenBank/DDBJ databases">
        <title>Draft genome sequence of Clostridium ramosum(DSM 1402).</title>
        <authorList>
            <person name="Sudarsanam P."/>
            <person name="Ley R."/>
            <person name="Guruge J."/>
            <person name="Turnbaugh P.J."/>
            <person name="Mahowald M."/>
            <person name="Liep D."/>
            <person name="Gordon J."/>
        </authorList>
    </citation>
    <scope>NUCLEOTIDE SEQUENCE</scope>
    <source>
        <strain evidence="13">DSM 1402</strain>
    </source>
</reference>
<dbReference type="Proteomes" id="UP000005798">
    <property type="component" value="Unassembled WGS sequence"/>
</dbReference>
<sequence>MKGNDMKKRWFIKILIILIIFCGCTNKQPLSQTQLLLDTQVTITLYDRASSNILDECFAICKDYELLFSRTNPKSELYQLNHQDKTKLIKISKELAKVINIGLEYSKLSNGTFDITVGQLIDLWDFKADTPKLPETSAIAGALTSIGYRGITLNDSTISFSNPNTIIDLGAVAKGYIADKIKEYLIEQGVDSAIINLGGNVLCVGKKNSDDFTIGITDPKGSSDILKLKINDQSVVTSGIYQRYFEVEGKYYHHILNPKTGYSYDNGLASVTIISNHSVDGDALSTVCFTLGKEQGLALVNQLAGIEAVFIDTNNALYYSDHAKDYVIQ</sequence>
<evidence type="ECO:0000256" key="6">
    <source>
        <dbReference type="ARBA" id="ARBA00022827"/>
    </source>
</evidence>
<dbReference type="EC" id="2.7.1.180" evidence="1 10"/>
<dbReference type="InterPro" id="IPR003374">
    <property type="entry name" value="ApbE-like_sf"/>
</dbReference>
<accession>B0N852</accession>
<evidence type="ECO:0000256" key="5">
    <source>
        <dbReference type="ARBA" id="ARBA00022723"/>
    </source>
</evidence>
<evidence type="ECO:0000256" key="10">
    <source>
        <dbReference type="PIRNR" id="PIRNR006268"/>
    </source>
</evidence>
<keyword evidence="6 10" id="KW-0274">FAD</keyword>
<dbReference type="EMBL" id="ABFX02000008">
    <property type="protein sequence ID" value="EDS17991.1"/>
    <property type="molecule type" value="Genomic_DNA"/>
</dbReference>
<dbReference type="PANTHER" id="PTHR30040">
    <property type="entry name" value="THIAMINE BIOSYNTHESIS LIPOPROTEIN APBE"/>
    <property type="match status" value="1"/>
</dbReference>
<dbReference type="SUPFAM" id="SSF143631">
    <property type="entry name" value="ApbE-like"/>
    <property type="match status" value="1"/>
</dbReference>
<gene>
    <name evidence="13" type="ORF">CLORAM_02787</name>
</gene>